<dbReference type="AlphaFoldDB" id="A0A9E4N378"/>
<dbReference type="InterPro" id="IPR006685">
    <property type="entry name" value="MscS_channel_2nd"/>
</dbReference>
<dbReference type="GO" id="GO:0005886">
    <property type="term" value="C:plasma membrane"/>
    <property type="evidence" value="ECO:0007669"/>
    <property type="project" value="UniProtKB-SubCell"/>
</dbReference>
<comment type="function">
    <text evidence="7">Mechanosensitive channel that participates in the regulation of osmotic pressure changes within the cell, opening in response to stretch forces in the membrane lipid bilayer, without the need for other proteins. Contributes to normal resistance to hypoosmotic shock. Forms an ion channel of 1.0 nanosiemens conductance with a slight preference for anions.</text>
</comment>
<keyword evidence="7" id="KW-0813">Transport</keyword>
<keyword evidence="5 7" id="KW-1133">Transmembrane helix</keyword>
<dbReference type="InterPro" id="IPR045275">
    <property type="entry name" value="MscS_archaea/bacteria_type"/>
</dbReference>
<evidence type="ECO:0000313" key="12">
    <source>
        <dbReference type="Proteomes" id="UP000886667"/>
    </source>
</evidence>
<evidence type="ECO:0000256" key="2">
    <source>
        <dbReference type="ARBA" id="ARBA00008017"/>
    </source>
</evidence>
<dbReference type="InterPro" id="IPR049278">
    <property type="entry name" value="MS_channel_C"/>
</dbReference>
<evidence type="ECO:0000259" key="9">
    <source>
        <dbReference type="Pfam" id="PF21082"/>
    </source>
</evidence>
<dbReference type="Gene3D" id="3.30.70.100">
    <property type="match status" value="1"/>
</dbReference>
<dbReference type="Pfam" id="PF21088">
    <property type="entry name" value="MS_channel_1st"/>
    <property type="match status" value="1"/>
</dbReference>
<organism evidence="11 12">
    <name type="scientific">Candidatus Thiodiazotropha taylori</name>
    <dbReference type="NCBI Taxonomy" id="2792791"/>
    <lineage>
        <taxon>Bacteria</taxon>
        <taxon>Pseudomonadati</taxon>
        <taxon>Pseudomonadota</taxon>
        <taxon>Gammaproteobacteria</taxon>
        <taxon>Chromatiales</taxon>
        <taxon>Sedimenticolaceae</taxon>
        <taxon>Candidatus Thiodiazotropha</taxon>
    </lineage>
</organism>
<protein>
    <recommendedName>
        <fullName evidence="7">Small-conductance mechanosensitive channel</fullName>
    </recommendedName>
</protein>
<dbReference type="Proteomes" id="UP000886667">
    <property type="component" value="Unassembled WGS sequence"/>
</dbReference>
<dbReference type="EMBL" id="JAEPCM010000097">
    <property type="protein sequence ID" value="MCG7945427.1"/>
    <property type="molecule type" value="Genomic_DNA"/>
</dbReference>
<evidence type="ECO:0000256" key="1">
    <source>
        <dbReference type="ARBA" id="ARBA00004651"/>
    </source>
</evidence>
<dbReference type="GO" id="GO:0008381">
    <property type="term" value="F:mechanosensitive monoatomic ion channel activity"/>
    <property type="evidence" value="ECO:0007669"/>
    <property type="project" value="InterPro"/>
</dbReference>
<keyword evidence="7" id="KW-0407">Ion channel</keyword>
<comment type="similarity">
    <text evidence="2 7">Belongs to the MscS (TC 1.A.23) family.</text>
</comment>
<dbReference type="InterPro" id="IPR011014">
    <property type="entry name" value="MscS_channel_TM-2"/>
</dbReference>
<keyword evidence="7" id="KW-0997">Cell inner membrane</keyword>
<dbReference type="Gene3D" id="2.30.30.60">
    <property type="match status" value="1"/>
</dbReference>
<feature type="transmembrane region" description="Helical" evidence="7">
    <location>
        <begin position="96"/>
        <end position="117"/>
    </location>
</feature>
<evidence type="ECO:0000259" key="10">
    <source>
        <dbReference type="Pfam" id="PF21088"/>
    </source>
</evidence>
<dbReference type="InterPro" id="IPR011066">
    <property type="entry name" value="MscS_channel_C_sf"/>
</dbReference>
<feature type="transmembrane region" description="Helical" evidence="7">
    <location>
        <begin position="165"/>
        <end position="187"/>
    </location>
</feature>
<dbReference type="Gene3D" id="1.10.287.1260">
    <property type="match status" value="1"/>
</dbReference>
<dbReference type="SUPFAM" id="SSF82861">
    <property type="entry name" value="Mechanosensitive channel protein MscS (YggB), transmembrane region"/>
    <property type="match status" value="1"/>
</dbReference>
<accession>A0A9E4N378</accession>
<evidence type="ECO:0000256" key="6">
    <source>
        <dbReference type="ARBA" id="ARBA00023136"/>
    </source>
</evidence>
<feature type="domain" description="Mechanosensitive ion channel MscS C-terminal" evidence="9">
    <location>
        <begin position="291"/>
        <end position="374"/>
    </location>
</feature>
<feature type="transmembrane region" description="Helical" evidence="7">
    <location>
        <begin position="123"/>
        <end position="144"/>
    </location>
</feature>
<feature type="domain" description="Mechanosensitive ion channel MscS" evidence="8">
    <location>
        <begin position="213"/>
        <end position="282"/>
    </location>
</feature>
<dbReference type="InterPro" id="IPR049142">
    <property type="entry name" value="MS_channel_1st"/>
</dbReference>
<name>A0A9E4N378_9GAMM</name>
<dbReference type="SUPFAM" id="SSF82689">
    <property type="entry name" value="Mechanosensitive channel protein MscS (YggB), C-terminal domain"/>
    <property type="match status" value="1"/>
</dbReference>
<dbReference type="PANTHER" id="PTHR30221:SF1">
    <property type="entry name" value="SMALL-CONDUCTANCE MECHANOSENSITIVE CHANNEL"/>
    <property type="match status" value="1"/>
</dbReference>
<evidence type="ECO:0000256" key="7">
    <source>
        <dbReference type="RuleBase" id="RU369025"/>
    </source>
</evidence>
<feature type="transmembrane region" description="Helical" evidence="7">
    <location>
        <begin position="54"/>
        <end position="75"/>
    </location>
</feature>
<evidence type="ECO:0000256" key="3">
    <source>
        <dbReference type="ARBA" id="ARBA00022475"/>
    </source>
</evidence>
<keyword evidence="4 7" id="KW-0812">Transmembrane</keyword>
<dbReference type="InterPro" id="IPR023408">
    <property type="entry name" value="MscS_beta-dom_sf"/>
</dbReference>
<evidence type="ECO:0000256" key="5">
    <source>
        <dbReference type="ARBA" id="ARBA00022989"/>
    </source>
</evidence>
<feature type="domain" description="Mechanosensitive ion channel transmembrane helices 2/3" evidence="10">
    <location>
        <begin position="171"/>
        <end position="212"/>
    </location>
</feature>
<evidence type="ECO:0000259" key="8">
    <source>
        <dbReference type="Pfam" id="PF00924"/>
    </source>
</evidence>
<evidence type="ECO:0000256" key="4">
    <source>
        <dbReference type="ARBA" id="ARBA00022692"/>
    </source>
</evidence>
<comment type="caution">
    <text evidence="11">The sequence shown here is derived from an EMBL/GenBank/DDBJ whole genome shotgun (WGS) entry which is preliminary data.</text>
</comment>
<comment type="subunit">
    <text evidence="7">Homoheptamer.</text>
</comment>
<dbReference type="SUPFAM" id="SSF50182">
    <property type="entry name" value="Sm-like ribonucleoproteins"/>
    <property type="match status" value="1"/>
</dbReference>
<evidence type="ECO:0000313" key="11">
    <source>
        <dbReference type="EMBL" id="MCG7945427.1"/>
    </source>
</evidence>
<gene>
    <name evidence="11" type="ORF">JAZ07_03675</name>
</gene>
<keyword evidence="7" id="KW-0406">Ion transport</keyword>
<proteinExistence type="inferred from homology"/>
<keyword evidence="6 7" id="KW-0472">Membrane</keyword>
<dbReference type="Pfam" id="PF00924">
    <property type="entry name" value="MS_channel_2nd"/>
    <property type="match status" value="1"/>
</dbReference>
<dbReference type="InterPro" id="IPR010920">
    <property type="entry name" value="LSM_dom_sf"/>
</dbReference>
<keyword evidence="3" id="KW-1003">Cell membrane</keyword>
<sequence length="397" mass="43977">MAENGQQASDAEEIEIADSPINDSVEGLVDIIDAPQMLGPVMEIFGGYPWVKGILIFLFFILIARLLTWVFLPIIRRLAARTASHVDDKIIMMLKAPLFWTVTLIGLLVATTVSSLGDQINKILLSAVTSVLVFLWMLFAIRLSKLLLQVASSRANDHAVIRPQTLPLFTNLFAITFFIFAVYFIFQAWHIDMTAWLASAGIIGIAVGFAAKDTLANLFSGVFIMADTPYKIGDYIVLDDGTGLRGKVTSIGIRSTRLLTRDDVEVTIPNAIMGNSKVVNESGGPYPKYRIRVSVGVAYGVDIDEVKRILLAIAEENDSVCNDPEPRVRFRTFGASSLDFELLCWVDNPELRGRVVDSLNSTIYKTFLEEGIEIPYSKQDLYIKEFPGQIDGVKSQN</sequence>
<dbReference type="PANTHER" id="PTHR30221">
    <property type="entry name" value="SMALL-CONDUCTANCE MECHANOSENSITIVE CHANNEL"/>
    <property type="match status" value="1"/>
</dbReference>
<comment type="subcellular location">
    <subcellularLocation>
        <location evidence="7">Cell inner membrane</location>
        <topology evidence="7">Multi-pass membrane protein</topology>
    </subcellularLocation>
    <subcellularLocation>
        <location evidence="1">Cell membrane</location>
        <topology evidence="1">Multi-pass membrane protein</topology>
    </subcellularLocation>
</comment>
<dbReference type="Pfam" id="PF21082">
    <property type="entry name" value="MS_channel_3rd"/>
    <property type="match status" value="1"/>
</dbReference>
<reference evidence="11" key="1">
    <citation type="journal article" date="2021" name="Proc. Natl. Acad. Sci. U.S.A.">
        <title>Global biogeography of chemosynthetic symbionts reveals both localized and globally distributed symbiont groups. .</title>
        <authorList>
            <person name="Osvatic J.T."/>
            <person name="Wilkins L.G.E."/>
            <person name="Leibrecht L."/>
            <person name="Leray M."/>
            <person name="Zauner S."/>
            <person name="Polzin J."/>
            <person name="Camacho Y."/>
            <person name="Gros O."/>
            <person name="van Gils J.A."/>
            <person name="Eisen J.A."/>
            <person name="Petersen J.M."/>
            <person name="Yuen B."/>
        </authorList>
    </citation>
    <scope>NUCLEOTIDE SEQUENCE</scope>
    <source>
        <strain evidence="11">MAGclacostrist064TRANS</strain>
    </source>
</reference>